<name>A0A2Z2NTB3_9GAMM</name>
<dbReference type="NCBIfam" id="NF035939">
    <property type="entry name" value="TIM_EboE"/>
    <property type="match status" value="1"/>
</dbReference>
<dbReference type="Proteomes" id="UP000250079">
    <property type="component" value="Chromosome"/>
</dbReference>
<evidence type="ECO:0008006" key="3">
    <source>
        <dbReference type="Google" id="ProtNLM"/>
    </source>
</evidence>
<dbReference type="AlphaFoldDB" id="A0A2Z2NTB3"/>
<dbReference type="Gene3D" id="3.20.20.150">
    <property type="entry name" value="Divalent-metal-dependent TIM barrel enzymes"/>
    <property type="match status" value="1"/>
</dbReference>
<proteinExistence type="predicted"/>
<evidence type="ECO:0000313" key="1">
    <source>
        <dbReference type="EMBL" id="ASJ71990.1"/>
    </source>
</evidence>
<dbReference type="InterPro" id="IPR036237">
    <property type="entry name" value="Xyl_isomerase-like_sf"/>
</dbReference>
<reference evidence="1 2" key="1">
    <citation type="submission" date="2016-12" db="EMBL/GenBank/DDBJ databases">
        <authorList>
            <person name="Song W.-J."/>
            <person name="Kurnit D.M."/>
        </authorList>
    </citation>
    <scope>NUCLEOTIDE SEQUENCE [LARGE SCALE GENOMIC DNA]</scope>
    <source>
        <strain evidence="1 2">IMCC3135</strain>
    </source>
</reference>
<dbReference type="SUPFAM" id="SSF51658">
    <property type="entry name" value="Xylose isomerase-like"/>
    <property type="match status" value="1"/>
</dbReference>
<dbReference type="EMBL" id="CP018632">
    <property type="protein sequence ID" value="ASJ71990.1"/>
    <property type="molecule type" value="Genomic_DNA"/>
</dbReference>
<protein>
    <recommendedName>
        <fullName evidence="3">Xylose isomerase-like TIM barrel domain-containing protein</fullName>
    </recommendedName>
</protein>
<evidence type="ECO:0000313" key="2">
    <source>
        <dbReference type="Proteomes" id="UP000250079"/>
    </source>
</evidence>
<dbReference type="KEGG" id="gai:IMCC3135_09465"/>
<gene>
    <name evidence="1" type="ORF">IMCC3135_09465</name>
</gene>
<sequence>MKLVHSSGSLSHLSYCSNIHAGESWQAVRENLQRYIPGIRDALVPGEEFGIGLRLSAAAVNDLAQAEALQEFRQFLAQNNLYVFTINGFPYGPFHGTRVKEDVYLPDWMDEERLRYTNQLADVFASILPDEQNGSISTVPGAFKERVAGSDDIRQMADNMVRHAAHLAQLHQNTGKFITLALEPEPCCFLETIDESVHFFSQELFGDASTDLMASLTHTDVDSARELLRKHLTLCLDLCHAAVEFEDPDECLAKLEAAGITVGKLQISSGLRLKDVSASTVDSLEPFIDKVYLHQVVERHNGTLNRFTDLPEAIEHLGNSQESREWRVHFHVPIFLEELADFSSTQSFVAAMLSRHKKKPISDHLEVETYTWDVLPAELRTQSVDQAIVREMRWVLEALS</sequence>
<accession>A0A2Z2NTB3</accession>
<organism evidence="1 2">
    <name type="scientific">Granulosicoccus antarcticus IMCC3135</name>
    <dbReference type="NCBI Taxonomy" id="1192854"/>
    <lineage>
        <taxon>Bacteria</taxon>
        <taxon>Pseudomonadati</taxon>
        <taxon>Pseudomonadota</taxon>
        <taxon>Gammaproteobacteria</taxon>
        <taxon>Chromatiales</taxon>
        <taxon>Granulosicoccaceae</taxon>
        <taxon>Granulosicoccus</taxon>
    </lineage>
</organism>
<dbReference type="RefSeq" id="WP_205737974.1">
    <property type="nucleotide sequence ID" value="NZ_CP018632.1"/>
</dbReference>
<keyword evidence="2" id="KW-1185">Reference proteome</keyword>